<dbReference type="GO" id="GO:0015293">
    <property type="term" value="F:symporter activity"/>
    <property type="evidence" value="ECO:0007669"/>
    <property type="project" value="UniProtKB-KW"/>
</dbReference>
<dbReference type="Proteomes" id="UP000007819">
    <property type="component" value="Chromosome X"/>
</dbReference>
<keyword evidence="5" id="KW-0769">Symport</keyword>
<comment type="subcellular location">
    <subcellularLocation>
        <location evidence="1">Membrane</location>
        <topology evidence="1">Multi-pass membrane protein</topology>
    </subcellularLocation>
</comment>
<sequence length="85" mass="9304">MFVLSLVTVTKGGEMIIAILDDIGSAMGILMITTFEAILVFGIYGVSEFCVDLAFMSKKPPSIILKLLFIGSSIFTIVRPNLRQF</sequence>
<dbReference type="GO" id="GO:0016020">
    <property type="term" value="C:membrane"/>
    <property type="evidence" value="ECO:0007669"/>
    <property type="project" value="UniProtKB-SubCell"/>
</dbReference>
<keyword evidence="7 8" id="KW-0472">Membrane</keyword>
<feature type="transmembrane region" description="Helical" evidence="8">
    <location>
        <begin position="29"/>
        <end position="51"/>
    </location>
</feature>
<dbReference type="EnsemblMetazoa" id="XM_029487437.1">
    <property type="protein sequence ID" value="XP_029343297.1"/>
    <property type="gene ID" value="LOC100575268"/>
</dbReference>
<comment type="similarity">
    <text evidence="2">Belongs to the sodium:neurotransmitter symporter (SNF) (TC 2.A.22) family.</text>
</comment>
<keyword evidence="3" id="KW-0813">Transport</keyword>
<evidence type="ECO:0000256" key="4">
    <source>
        <dbReference type="ARBA" id="ARBA00022692"/>
    </source>
</evidence>
<evidence type="ECO:0000256" key="2">
    <source>
        <dbReference type="ARBA" id="ARBA00006459"/>
    </source>
</evidence>
<reference evidence="9" key="2">
    <citation type="submission" date="2022-06" db="UniProtKB">
        <authorList>
            <consortium name="EnsemblMetazoa"/>
        </authorList>
    </citation>
    <scope>IDENTIFICATION</scope>
</reference>
<keyword evidence="6 8" id="KW-1133">Transmembrane helix</keyword>
<proteinExistence type="inferred from homology"/>
<evidence type="ECO:0000256" key="8">
    <source>
        <dbReference type="SAM" id="Phobius"/>
    </source>
</evidence>
<dbReference type="InterPro" id="IPR000175">
    <property type="entry name" value="Na/ntran_symport"/>
</dbReference>
<dbReference type="AlphaFoldDB" id="A0A8R2NM50"/>
<keyword evidence="10" id="KW-1185">Reference proteome</keyword>
<protein>
    <submittedName>
        <fullName evidence="9">Uncharacterized protein</fullName>
    </submittedName>
</protein>
<dbReference type="GeneID" id="100575268"/>
<evidence type="ECO:0000313" key="10">
    <source>
        <dbReference type="Proteomes" id="UP000007819"/>
    </source>
</evidence>
<dbReference type="RefSeq" id="XP_029343297.1">
    <property type="nucleotide sequence ID" value="XM_029487437.1"/>
</dbReference>
<organism evidence="9 10">
    <name type="scientific">Acyrthosiphon pisum</name>
    <name type="common">Pea aphid</name>
    <dbReference type="NCBI Taxonomy" id="7029"/>
    <lineage>
        <taxon>Eukaryota</taxon>
        <taxon>Metazoa</taxon>
        <taxon>Ecdysozoa</taxon>
        <taxon>Arthropoda</taxon>
        <taxon>Hexapoda</taxon>
        <taxon>Insecta</taxon>
        <taxon>Pterygota</taxon>
        <taxon>Neoptera</taxon>
        <taxon>Paraneoptera</taxon>
        <taxon>Hemiptera</taxon>
        <taxon>Sternorrhyncha</taxon>
        <taxon>Aphidomorpha</taxon>
        <taxon>Aphidoidea</taxon>
        <taxon>Aphididae</taxon>
        <taxon>Macrosiphini</taxon>
        <taxon>Acyrthosiphon</taxon>
    </lineage>
</organism>
<keyword evidence="4 8" id="KW-0812">Transmembrane</keyword>
<reference evidence="10" key="1">
    <citation type="submission" date="2010-06" db="EMBL/GenBank/DDBJ databases">
        <authorList>
            <person name="Jiang H."/>
            <person name="Abraham K."/>
            <person name="Ali S."/>
            <person name="Alsbrooks S.L."/>
            <person name="Anim B.N."/>
            <person name="Anosike U.S."/>
            <person name="Attaway T."/>
            <person name="Bandaranaike D.P."/>
            <person name="Battles P.K."/>
            <person name="Bell S.N."/>
            <person name="Bell A.V."/>
            <person name="Beltran B."/>
            <person name="Bickham C."/>
            <person name="Bustamante Y."/>
            <person name="Caleb T."/>
            <person name="Canada A."/>
            <person name="Cardenas V."/>
            <person name="Carter K."/>
            <person name="Chacko J."/>
            <person name="Chandrabose M.N."/>
            <person name="Chavez D."/>
            <person name="Chavez A."/>
            <person name="Chen L."/>
            <person name="Chu H.-S."/>
            <person name="Claassen K.J."/>
            <person name="Cockrell R."/>
            <person name="Collins M."/>
            <person name="Cooper J.A."/>
            <person name="Cree A."/>
            <person name="Curry S.M."/>
            <person name="Da Y."/>
            <person name="Dao M.D."/>
            <person name="Das B."/>
            <person name="Davila M.-L."/>
            <person name="Davy-Carroll L."/>
            <person name="Denson S."/>
            <person name="Dinh H."/>
            <person name="Ebong V.E."/>
            <person name="Edwards J.R."/>
            <person name="Egan A."/>
            <person name="El-Daye J."/>
            <person name="Escobedo L."/>
            <person name="Fernandez S."/>
            <person name="Fernando P.R."/>
            <person name="Flagg N."/>
            <person name="Forbes L.D."/>
            <person name="Fowler R.G."/>
            <person name="Fu Q."/>
            <person name="Gabisi R.A."/>
            <person name="Ganer J."/>
            <person name="Garbino Pronczuk A."/>
            <person name="Garcia R.M."/>
            <person name="Garner T."/>
            <person name="Garrett T.E."/>
            <person name="Gonzalez D.A."/>
            <person name="Hamid H."/>
            <person name="Hawkins E.S."/>
            <person name="Hirani K."/>
            <person name="Hogues M.E."/>
            <person name="Hollins B."/>
            <person name="Hsiao C.-H."/>
            <person name="Jabil R."/>
            <person name="James M.L."/>
            <person name="Jhangiani S.N."/>
            <person name="Johnson B."/>
            <person name="Johnson Q."/>
            <person name="Joshi V."/>
            <person name="Kalu J.B."/>
            <person name="Kam C."/>
            <person name="Kashfia A."/>
            <person name="Keebler J."/>
            <person name="Kisamo H."/>
            <person name="Kovar C.L."/>
            <person name="Lago L.A."/>
            <person name="Lai C.-Y."/>
            <person name="Laidlaw J."/>
            <person name="Lara F."/>
            <person name="Le T.-K."/>
            <person name="Lee S.L."/>
            <person name="Legall F.H."/>
            <person name="Lemon S.J."/>
            <person name="Lewis L.R."/>
            <person name="Li B."/>
            <person name="Liu Y."/>
            <person name="Liu Y.-S."/>
            <person name="Lopez J."/>
            <person name="Lozado R.J."/>
            <person name="Lu J."/>
            <person name="Madu R.C."/>
            <person name="Maheshwari M."/>
            <person name="Maheshwari R."/>
            <person name="Malloy K."/>
            <person name="Martinez E."/>
            <person name="Mathew T."/>
            <person name="Mercado I.C."/>
            <person name="Mercado C."/>
            <person name="Meyer B."/>
            <person name="Montgomery K."/>
            <person name="Morgan M.B."/>
            <person name="Munidasa M."/>
            <person name="Nazareth L.V."/>
            <person name="Nelson J."/>
            <person name="Ng B.M."/>
            <person name="Nguyen N.B."/>
            <person name="Nguyen P.Q."/>
            <person name="Nguyen T."/>
            <person name="Obregon M."/>
            <person name="Okwuonu G.O."/>
            <person name="Onwere C.G."/>
            <person name="Orozco G."/>
            <person name="Parra A."/>
            <person name="Patel S."/>
            <person name="Patil S."/>
            <person name="Perez A."/>
            <person name="Perez Y."/>
            <person name="Pham C."/>
            <person name="Primus E.L."/>
            <person name="Pu L.-L."/>
            <person name="Puazo M."/>
            <person name="Qin X."/>
            <person name="Quiroz J.B."/>
            <person name="Reese J."/>
            <person name="Richards S."/>
            <person name="Rives C.M."/>
            <person name="Robberts R."/>
            <person name="Ruiz S.J."/>
            <person name="Ruiz M.J."/>
            <person name="Santibanez J."/>
            <person name="Schneider B.W."/>
            <person name="Sisson I."/>
            <person name="Smith M."/>
            <person name="Sodergren E."/>
            <person name="Song X.-Z."/>
            <person name="Song B.B."/>
            <person name="Summersgill H."/>
            <person name="Thelus R."/>
            <person name="Thornton R.D."/>
            <person name="Trejos Z.Y."/>
            <person name="Usmani K."/>
            <person name="Vattathil S."/>
            <person name="Villasana D."/>
            <person name="Walker D.L."/>
            <person name="Wang S."/>
            <person name="Wang K."/>
            <person name="White C.S."/>
            <person name="Williams A.C."/>
            <person name="Williamson J."/>
            <person name="Wilson K."/>
            <person name="Woghiren I.O."/>
            <person name="Woodworth J.R."/>
            <person name="Worley K.C."/>
            <person name="Wright R.A."/>
            <person name="Wu W."/>
            <person name="Young L."/>
            <person name="Zhang L."/>
            <person name="Zhang J."/>
            <person name="Zhu Y."/>
            <person name="Muzny D.M."/>
            <person name="Weinstock G."/>
            <person name="Gibbs R.A."/>
        </authorList>
    </citation>
    <scope>NUCLEOTIDE SEQUENCE [LARGE SCALE GENOMIC DNA]</scope>
    <source>
        <strain evidence="10">LSR1</strain>
    </source>
</reference>
<name>A0A8R2NM50_ACYPI</name>
<dbReference type="Pfam" id="PF00209">
    <property type="entry name" value="SNF"/>
    <property type="match status" value="1"/>
</dbReference>
<feature type="transmembrane region" description="Helical" evidence="8">
    <location>
        <begin position="63"/>
        <end position="82"/>
    </location>
</feature>
<dbReference type="InterPro" id="IPR037272">
    <property type="entry name" value="SNS_sf"/>
</dbReference>
<dbReference type="SUPFAM" id="SSF161070">
    <property type="entry name" value="SNF-like"/>
    <property type="match status" value="1"/>
</dbReference>
<evidence type="ECO:0000256" key="5">
    <source>
        <dbReference type="ARBA" id="ARBA00022847"/>
    </source>
</evidence>
<evidence type="ECO:0000256" key="1">
    <source>
        <dbReference type="ARBA" id="ARBA00004141"/>
    </source>
</evidence>
<accession>A0A8R2NM50</accession>
<dbReference type="KEGG" id="api:100575268"/>
<dbReference type="OrthoDB" id="6595583at2759"/>
<evidence type="ECO:0000256" key="6">
    <source>
        <dbReference type="ARBA" id="ARBA00022989"/>
    </source>
</evidence>
<evidence type="ECO:0000313" key="9">
    <source>
        <dbReference type="EnsemblMetazoa" id="XP_029343297.1"/>
    </source>
</evidence>
<evidence type="ECO:0000256" key="7">
    <source>
        <dbReference type="ARBA" id="ARBA00023136"/>
    </source>
</evidence>
<evidence type="ECO:0000256" key="3">
    <source>
        <dbReference type="ARBA" id="ARBA00022448"/>
    </source>
</evidence>